<evidence type="ECO:0000259" key="3">
    <source>
        <dbReference type="PROSITE" id="PS50235"/>
    </source>
</evidence>
<reference evidence="4" key="1">
    <citation type="submission" date="2021-01" db="EMBL/GenBank/DDBJ databases">
        <authorList>
            <person name="Corre E."/>
            <person name="Pelletier E."/>
            <person name="Niang G."/>
            <person name="Scheremetjew M."/>
            <person name="Finn R."/>
            <person name="Kale V."/>
            <person name="Holt S."/>
            <person name="Cochrane G."/>
            <person name="Meng A."/>
            <person name="Brown T."/>
            <person name="Cohen L."/>
        </authorList>
    </citation>
    <scope>NUCLEOTIDE SEQUENCE</scope>
    <source>
        <strain evidence="4">CCMP645</strain>
    </source>
</reference>
<feature type="domain" description="USP" evidence="3">
    <location>
        <begin position="30"/>
        <end position="441"/>
    </location>
</feature>
<keyword evidence="1" id="KW-0833">Ubl conjugation pathway</keyword>
<organism evidence="4">
    <name type="scientific">Chrysotila carterae</name>
    <name type="common">Marine alga</name>
    <name type="synonym">Syracosphaera carterae</name>
    <dbReference type="NCBI Taxonomy" id="13221"/>
    <lineage>
        <taxon>Eukaryota</taxon>
        <taxon>Haptista</taxon>
        <taxon>Haptophyta</taxon>
        <taxon>Prymnesiophyceae</taxon>
        <taxon>Isochrysidales</taxon>
        <taxon>Isochrysidaceae</taxon>
        <taxon>Chrysotila</taxon>
    </lineage>
</organism>
<dbReference type="GO" id="GO:0005634">
    <property type="term" value="C:nucleus"/>
    <property type="evidence" value="ECO:0007669"/>
    <property type="project" value="TreeGrafter"/>
</dbReference>
<accession>A0A7S4BAG0</accession>
<dbReference type="EMBL" id="HBIZ01019412">
    <property type="protein sequence ID" value="CAE0759571.1"/>
    <property type="molecule type" value="Transcribed_RNA"/>
</dbReference>
<dbReference type="PROSITE" id="PS50235">
    <property type="entry name" value="USP_3"/>
    <property type="match status" value="1"/>
</dbReference>
<dbReference type="PROSITE" id="PS00972">
    <property type="entry name" value="USP_1"/>
    <property type="match status" value="1"/>
</dbReference>
<feature type="region of interest" description="Disordered" evidence="2">
    <location>
        <begin position="493"/>
        <end position="552"/>
    </location>
</feature>
<dbReference type="GO" id="GO:0005829">
    <property type="term" value="C:cytosol"/>
    <property type="evidence" value="ECO:0007669"/>
    <property type="project" value="TreeGrafter"/>
</dbReference>
<dbReference type="GO" id="GO:0016579">
    <property type="term" value="P:protein deubiquitination"/>
    <property type="evidence" value="ECO:0007669"/>
    <property type="project" value="InterPro"/>
</dbReference>
<dbReference type="InterPro" id="IPR001394">
    <property type="entry name" value="Peptidase_C19_UCH"/>
</dbReference>
<dbReference type="InterPro" id="IPR028889">
    <property type="entry name" value="USP"/>
</dbReference>
<feature type="compositionally biased region" description="Gly residues" evidence="2">
    <location>
        <begin position="333"/>
        <end position="343"/>
    </location>
</feature>
<protein>
    <recommendedName>
        <fullName evidence="1">Ubiquitin carboxyl-terminal hydrolase</fullName>
        <ecNumber evidence="1">3.4.19.12</ecNumber>
    </recommendedName>
</protein>
<comment type="catalytic activity">
    <reaction evidence="1">
        <text>Thiol-dependent hydrolysis of ester, thioester, amide, peptide and isopeptide bonds formed by the C-terminal Gly of ubiquitin (a 76-residue protein attached to proteins as an intracellular targeting signal).</text>
        <dbReference type="EC" id="3.4.19.12"/>
    </reaction>
</comment>
<gene>
    <name evidence="4" type="ORF">PCAR00345_LOCUS12165</name>
</gene>
<proteinExistence type="inferred from homology"/>
<evidence type="ECO:0000256" key="1">
    <source>
        <dbReference type="RuleBase" id="RU366025"/>
    </source>
</evidence>
<keyword evidence="1" id="KW-0645">Protease</keyword>
<feature type="compositionally biased region" description="Basic and acidic residues" evidence="2">
    <location>
        <begin position="521"/>
        <end position="541"/>
    </location>
</feature>
<dbReference type="InterPro" id="IPR050164">
    <property type="entry name" value="Peptidase_C19"/>
</dbReference>
<keyword evidence="1" id="KW-0788">Thiol protease</keyword>
<comment type="similarity">
    <text evidence="1">Belongs to the peptidase C19 family.</text>
</comment>
<feature type="region of interest" description="Disordered" evidence="2">
    <location>
        <begin position="274"/>
        <end position="344"/>
    </location>
</feature>
<sequence length="552" mass="59089">MQEPSAGRKLGAEATSMSTHAGSFKQPRFVGLQNAGATCYLNSMLQALYMTPQIRRAVQTSSRGGGRLCEALASIFASLSSSSSAVSTSRLTSALRASGRMGVGGQVLMQEDVHEFWQVLCDKVETELKGSENELMLTKLFQGKQCYSVTCCECGHTSHTDDVFEDLKLPMLAESQGHALGSGAPEEQSSAASATNGLRRTLRNLLLPEALRGDEQYWCDHCARKVDAERRVSLCSLPPILAFQLKRFRYDLRTGQRSKINSSLPFPTELDMSEFVSDPRSRGTDVVQTSCQESGPTGTDGLNKPVSQEAARNDREADEGGDSGSKGDSTGAESGGGGSGDGGEAQCNSGFGAACRGDSAEAAEVVREKSLQYELYAVLVHSGSASFGHYYALIKDLEEGDWHEFNDSVVRPIKASDLSKTFGGAESGWGASAYMLLYRQVDATPAANANGRECIRSMSPTSEATSSVEAHACVVGGDGDGAMDADGFVVVKRSSRHSKRSRREQSTASQAQGAQDISNDLVDKILKDSLETDLSDKKKEEEDPNPYTAMGF</sequence>
<dbReference type="Pfam" id="PF00443">
    <property type="entry name" value="UCH"/>
    <property type="match status" value="1"/>
</dbReference>
<feature type="compositionally biased region" description="Polar residues" evidence="2">
    <location>
        <begin position="286"/>
        <end position="297"/>
    </location>
</feature>
<dbReference type="PANTHER" id="PTHR24006">
    <property type="entry name" value="UBIQUITIN CARBOXYL-TERMINAL HYDROLASE"/>
    <property type="match status" value="1"/>
</dbReference>
<dbReference type="AlphaFoldDB" id="A0A7S4BAG0"/>
<dbReference type="SUPFAM" id="SSF54001">
    <property type="entry name" value="Cysteine proteinases"/>
    <property type="match status" value="1"/>
</dbReference>
<feature type="compositionally biased region" description="Polar residues" evidence="2">
    <location>
        <begin position="507"/>
        <end position="518"/>
    </location>
</feature>
<dbReference type="PANTHER" id="PTHR24006:SF908">
    <property type="entry name" value="DEUBIQUITINATING APOPTOTIC INHIBITOR, ISOFORM A"/>
    <property type="match status" value="1"/>
</dbReference>
<feature type="compositionally biased region" description="Basic residues" evidence="2">
    <location>
        <begin position="493"/>
        <end position="502"/>
    </location>
</feature>
<dbReference type="InterPro" id="IPR018200">
    <property type="entry name" value="USP_CS"/>
</dbReference>
<evidence type="ECO:0000256" key="2">
    <source>
        <dbReference type="SAM" id="MobiDB-lite"/>
    </source>
</evidence>
<evidence type="ECO:0000313" key="4">
    <source>
        <dbReference type="EMBL" id="CAE0759571.1"/>
    </source>
</evidence>
<dbReference type="InterPro" id="IPR038765">
    <property type="entry name" value="Papain-like_cys_pep_sf"/>
</dbReference>
<name>A0A7S4BAG0_CHRCT</name>
<dbReference type="Gene3D" id="3.90.70.10">
    <property type="entry name" value="Cysteine proteinases"/>
    <property type="match status" value="1"/>
</dbReference>
<dbReference type="GO" id="GO:0004843">
    <property type="term" value="F:cysteine-type deubiquitinase activity"/>
    <property type="evidence" value="ECO:0007669"/>
    <property type="project" value="UniProtKB-UniRule"/>
</dbReference>
<keyword evidence="1" id="KW-0378">Hydrolase</keyword>
<dbReference type="EC" id="3.4.19.12" evidence="1"/>
<dbReference type="PROSITE" id="PS00973">
    <property type="entry name" value="USP_2"/>
    <property type="match status" value="1"/>
</dbReference>
<dbReference type="GO" id="GO:0006508">
    <property type="term" value="P:proteolysis"/>
    <property type="evidence" value="ECO:0007669"/>
    <property type="project" value="UniProtKB-KW"/>
</dbReference>